<dbReference type="AlphaFoldDB" id="A0A0H3A6U5"/>
<feature type="domain" description="N-acetyltransferase" evidence="1">
    <location>
        <begin position="12"/>
        <end position="159"/>
    </location>
</feature>
<dbReference type="Pfam" id="PF00583">
    <property type="entry name" value="Acetyltransf_1"/>
    <property type="match status" value="1"/>
</dbReference>
<dbReference type="CDD" id="cd04301">
    <property type="entry name" value="NAT_SF"/>
    <property type="match status" value="1"/>
</dbReference>
<accession>A0A0H3A6U5</accession>
<evidence type="ECO:0000313" key="2">
    <source>
        <dbReference type="EMBL" id="ABM28042.1"/>
    </source>
</evidence>
<protein>
    <submittedName>
        <fullName evidence="2">GCN5-related N-acetyltransferase</fullName>
    </submittedName>
</protein>
<reference evidence="3" key="1">
    <citation type="journal article" date="2009" name="Environ. Microbiol.">
        <title>Contribution of mobile genetic elements to Desulfovibrio vulgaris genome plasticity.</title>
        <authorList>
            <person name="Walker C.B."/>
            <person name="Stolyar S."/>
            <person name="Chivian D."/>
            <person name="Pinel N."/>
            <person name="Gabster J.A."/>
            <person name="Dehal P.S."/>
            <person name="He Z."/>
            <person name="Yang Z.K."/>
            <person name="Yen H.C."/>
            <person name="Zhou J."/>
            <person name="Wall J.D."/>
            <person name="Hazen T.C."/>
            <person name="Arkin A.P."/>
            <person name="Stahl D.A."/>
        </authorList>
    </citation>
    <scope>NUCLEOTIDE SEQUENCE [LARGE SCALE GENOMIC DNA]</scope>
    <source>
        <strain evidence="3">DP4</strain>
    </source>
</reference>
<dbReference type="InterPro" id="IPR016181">
    <property type="entry name" value="Acyl_CoA_acyltransferase"/>
</dbReference>
<sequence length="175" mass="18801">MHLQGEHMVASMIVRDEVPEDIGSIFEVTAKAFATLDISDKREPYVIEALRHAGALSLSLVAVFDGRVIGHVAFSPVAVSDGTEGWFGLGPLSVHPAYPRRGVGTALVREGLARLQSLGAAGCCLVGHPTYYVRFGFMNAPGLNVEGVPPEYFFAMPFKGEVPKGVVTFHEAFEV</sequence>
<dbReference type="HOGENOM" id="CLU_081840_2_0_7"/>
<dbReference type="Proteomes" id="UP000009173">
    <property type="component" value="Chromosome"/>
</dbReference>
<evidence type="ECO:0000313" key="3">
    <source>
        <dbReference type="Proteomes" id="UP000009173"/>
    </source>
</evidence>
<keyword evidence="2" id="KW-0808">Transferase</keyword>
<evidence type="ECO:0000259" key="1">
    <source>
        <dbReference type="PROSITE" id="PS51186"/>
    </source>
</evidence>
<dbReference type="SUPFAM" id="SSF55729">
    <property type="entry name" value="Acyl-CoA N-acyltransferases (Nat)"/>
    <property type="match status" value="1"/>
</dbReference>
<name>A0A0H3A6U5_NITV4</name>
<proteinExistence type="predicted"/>
<dbReference type="InterPro" id="IPR000182">
    <property type="entry name" value="GNAT_dom"/>
</dbReference>
<dbReference type="EMBL" id="CP000527">
    <property type="protein sequence ID" value="ABM28042.1"/>
    <property type="molecule type" value="Genomic_DNA"/>
</dbReference>
<dbReference type="Gene3D" id="3.40.630.30">
    <property type="match status" value="1"/>
</dbReference>
<dbReference type="GO" id="GO:0016747">
    <property type="term" value="F:acyltransferase activity, transferring groups other than amino-acyl groups"/>
    <property type="evidence" value="ECO:0007669"/>
    <property type="project" value="InterPro"/>
</dbReference>
<dbReference type="KEGG" id="dvl:Dvul_1022"/>
<gene>
    <name evidence="2" type="ordered locus">Dvul_1022</name>
</gene>
<dbReference type="PROSITE" id="PS51186">
    <property type="entry name" value="GNAT"/>
    <property type="match status" value="1"/>
</dbReference>
<organism evidence="2 3">
    <name type="scientific">Nitratidesulfovibrio vulgaris (strain DP4)</name>
    <name type="common">Desulfovibrio vulgaris</name>
    <dbReference type="NCBI Taxonomy" id="391774"/>
    <lineage>
        <taxon>Bacteria</taxon>
        <taxon>Pseudomonadati</taxon>
        <taxon>Thermodesulfobacteriota</taxon>
        <taxon>Desulfovibrionia</taxon>
        <taxon>Desulfovibrionales</taxon>
        <taxon>Desulfovibrionaceae</taxon>
        <taxon>Nitratidesulfovibrio</taxon>
    </lineage>
</organism>